<feature type="chain" id="PRO_5039547563" description="Peptidase C1A papain C-terminal domain-containing protein" evidence="2">
    <location>
        <begin position="25"/>
        <end position="500"/>
    </location>
</feature>
<reference evidence="4" key="2">
    <citation type="submission" date="2020-11" db="EMBL/GenBank/DDBJ databases">
        <authorList>
            <person name="Cecchin M."/>
            <person name="Marcolungo L."/>
            <person name="Rossato M."/>
            <person name="Girolomoni L."/>
            <person name="Cosentino E."/>
            <person name="Cuine S."/>
            <person name="Li-Beisson Y."/>
            <person name="Delledonne M."/>
            <person name="Ballottari M."/>
        </authorList>
    </citation>
    <scope>NUCLEOTIDE SEQUENCE</scope>
    <source>
        <strain evidence="4">211/11P</strain>
        <tissue evidence="4">Whole cell</tissue>
    </source>
</reference>
<dbReference type="EMBL" id="SIDB01000012">
    <property type="protein sequence ID" value="KAI3425197.1"/>
    <property type="molecule type" value="Genomic_DNA"/>
</dbReference>
<feature type="signal peptide" evidence="2">
    <location>
        <begin position="1"/>
        <end position="24"/>
    </location>
</feature>
<dbReference type="InterPro" id="IPR013128">
    <property type="entry name" value="Peptidase_C1A"/>
</dbReference>
<evidence type="ECO:0000313" key="5">
    <source>
        <dbReference type="Proteomes" id="UP001055712"/>
    </source>
</evidence>
<dbReference type="PROSITE" id="PS00640">
    <property type="entry name" value="THIOL_PROTEASE_ASN"/>
    <property type="match status" value="1"/>
</dbReference>
<evidence type="ECO:0000313" key="4">
    <source>
        <dbReference type="EMBL" id="KAI3425197.1"/>
    </source>
</evidence>
<dbReference type="InterPro" id="IPR000668">
    <property type="entry name" value="Peptidase_C1A_C"/>
</dbReference>
<dbReference type="Pfam" id="PF00112">
    <property type="entry name" value="Peptidase_C1"/>
    <property type="match status" value="1"/>
</dbReference>
<dbReference type="OrthoDB" id="190265at2759"/>
<reference evidence="4" key="1">
    <citation type="journal article" date="2019" name="Plant J.">
        <title>Chlorella vulgaris genome assembly and annotation reveals the molecular basis for metabolic acclimation to high light conditions.</title>
        <authorList>
            <person name="Cecchin M."/>
            <person name="Marcolungo L."/>
            <person name="Rossato M."/>
            <person name="Girolomoni L."/>
            <person name="Cosentino E."/>
            <person name="Cuine S."/>
            <person name="Li-Beisson Y."/>
            <person name="Delledonne M."/>
            <person name="Ballottari M."/>
        </authorList>
    </citation>
    <scope>NUCLEOTIDE SEQUENCE</scope>
    <source>
        <strain evidence="4">211/11P</strain>
    </source>
</reference>
<keyword evidence="2" id="KW-0732">Signal</keyword>
<dbReference type="PANTHER" id="PTHR12411">
    <property type="entry name" value="CYSTEINE PROTEASE FAMILY C1-RELATED"/>
    <property type="match status" value="1"/>
</dbReference>
<dbReference type="SUPFAM" id="SSF54427">
    <property type="entry name" value="NTF2-like"/>
    <property type="match status" value="1"/>
</dbReference>
<comment type="similarity">
    <text evidence="1">Belongs to the peptidase C1 family.</text>
</comment>
<sequence>MPPARTCMLLLLFWAAALLPVAWAAGCRRVRAKVTHKQQFFNHQATPKWHPHDLPANFSWNDVNGTGRSLLVPSWYQHIPQYCGSCWLHGTTSMIQDRLKIAKDGLGPDTMLARQAFDYGYHSGVAVFPPNISDPSEIDHDVEVVGWGEELDGLKYWLIRNSWGTYWGELGFFKLQRGVNSLQLEAGDCWYAIPTWQDERDVRAGVKVGSMWGIFPREEAAQIKPEGHRHPHYKRGQAALAAWLAVCVRRRRAGSGTAGYVGLLFILLSRMSQGVFMHQGVKAAAQFSAISAFAQSLIAHHLLTSINQTPITMQAHAAFLSGSAALPRPATQRQARTQRQGRAATHVMAYMTKEHSSANLQQSVLRLHEAMNKHDITQLSHFLAPAVVLSDRVWSSIDVRGIVKVRRIYQELWTAYPDYSVHVEDVLARDDSHTVAVHFTATGTNFGEWRGNPASGRRTTMSGMSLFVFEPEGDDQIKQIITYRQPSSEEYILYLGHEDL</sequence>
<evidence type="ECO:0000256" key="1">
    <source>
        <dbReference type="ARBA" id="ARBA00008455"/>
    </source>
</evidence>
<feature type="domain" description="Peptidase C1A papain C-terminal" evidence="3">
    <location>
        <begin position="54"/>
        <end position="193"/>
    </location>
</feature>
<dbReference type="InterPro" id="IPR025661">
    <property type="entry name" value="Pept_asp_AS"/>
</dbReference>
<dbReference type="GO" id="GO:0008234">
    <property type="term" value="F:cysteine-type peptidase activity"/>
    <property type="evidence" value="ECO:0007669"/>
    <property type="project" value="InterPro"/>
</dbReference>
<dbReference type="Proteomes" id="UP001055712">
    <property type="component" value="Unassembled WGS sequence"/>
</dbReference>
<gene>
    <name evidence="4" type="ORF">D9Q98_008966</name>
</gene>
<dbReference type="Gene3D" id="3.90.70.10">
    <property type="entry name" value="Cysteine proteinases"/>
    <property type="match status" value="2"/>
</dbReference>
<name>A0A9D4YTF4_CHLVU</name>
<dbReference type="Pfam" id="PF12680">
    <property type="entry name" value="SnoaL_2"/>
    <property type="match status" value="1"/>
</dbReference>
<keyword evidence="5" id="KW-1185">Reference proteome</keyword>
<evidence type="ECO:0000256" key="2">
    <source>
        <dbReference type="SAM" id="SignalP"/>
    </source>
</evidence>
<organism evidence="4 5">
    <name type="scientific">Chlorella vulgaris</name>
    <name type="common">Green alga</name>
    <dbReference type="NCBI Taxonomy" id="3077"/>
    <lineage>
        <taxon>Eukaryota</taxon>
        <taxon>Viridiplantae</taxon>
        <taxon>Chlorophyta</taxon>
        <taxon>core chlorophytes</taxon>
        <taxon>Trebouxiophyceae</taxon>
        <taxon>Chlorellales</taxon>
        <taxon>Chlorellaceae</taxon>
        <taxon>Chlorella clade</taxon>
        <taxon>Chlorella</taxon>
    </lineage>
</organism>
<dbReference type="PROSITE" id="PS51257">
    <property type="entry name" value="PROKAR_LIPOPROTEIN"/>
    <property type="match status" value="1"/>
</dbReference>
<dbReference type="SUPFAM" id="SSF54001">
    <property type="entry name" value="Cysteine proteinases"/>
    <property type="match status" value="1"/>
</dbReference>
<dbReference type="InterPro" id="IPR038765">
    <property type="entry name" value="Papain-like_cys_pep_sf"/>
</dbReference>
<evidence type="ECO:0000259" key="3">
    <source>
        <dbReference type="SMART" id="SM00645"/>
    </source>
</evidence>
<comment type="caution">
    <text evidence="4">The sequence shown here is derived from an EMBL/GenBank/DDBJ whole genome shotgun (WGS) entry which is preliminary data.</text>
</comment>
<dbReference type="InterPro" id="IPR032710">
    <property type="entry name" value="NTF2-like_dom_sf"/>
</dbReference>
<dbReference type="GO" id="GO:0006508">
    <property type="term" value="P:proteolysis"/>
    <property type="evidence" value="ECO:0007669"/>
    <property type="project" value="InterPro"/>
</dbReference>
<dbReference type="InterPro" id="IPR037401">
    <property type="entry name" value="SnoaL-like"/>
</dbReference>
<dbReference type="SMART" id="SM00645">
    <property type="entry name" value="Pept_C1"/>
    <property type="match status" value="1"/>
</dbReference>
<dbReference type="AlphaFoldDB" id="A0A9D4YTF4"/>
<accession>A0A9D4YTF4</accession>
<proteinExistence type="inferred from homology"/>
<dbReference type="Gene3D" id="3.10.450.50">
    <property type="match status" value="1"/>
</dbReference>
<protein>
    <recommendedName>
        <fullName evidence="3">Peptidase C1A papain C-terminal domain-containing protein</fullName>
    </recommendedName>
</protein>